<dbReference type="InterPro" id="IPR011010">
    <property type="entry name" value="DNA_brk_join_enz"/>
</dbReference>
<evidence type="ECO:0000313" key="3">
    <source>
        <dbReference type="Proteomes" id="UP001159042"/>
    </source>
</evidence>
<dbReference type="InterPro" id="IPR013762">
    <property type="entry name" value="Integrase-like_cat_sf"/>
</dbReference>
<keyword evidence="3" id="KW-1185">Reference proteome</keyword>
<sequence>MEEYVEDILFQGLLNGHPEYHKYLNLRPSNAKSSNLFLNYRNGKCTNQVIGKGTIGRWPLKNPVAYTGHSFRRTSAILLANKGEDILGLKRHGGWKSSSTAEGYIEDSIENKIKFAKKNSS</sequence>
<name>A0AAV8V6S9_9CUCU</name>
<organism evidence="2 3">
    <name type="scientific">Exocentrus adspersus</name>
    <dbReference type="NCBI Taxonomy" id="1586481"/>
    <lineage>
        <taxon>Eukaryota</taxon>
        <taxon>Metazoa</taxon>
        <taxon>Ecdysozoa</taxon>
        <taxon>Arthropoda</taxon>
        <taxon>Hexapoda</taxon>
        <taxon>Insecta</taxon>
        <taxon>Pterygota</taxon>
        <taxon>Neoptera</taxon>
        <taxon>Endopterygota</taxon>
        <taxon>Coleoptera</taxon>
        <taxon>Polyphaga</taxon>
        <taxon>Cucujiformia</taxon>
        <taxon>Chrysomeloidea</taxon>
        <taxon>Cerambycidae</taxon>
        <taxon>Lamiinae</taxon>
        <taxon>Acanthocinini</taxon>
        <taxon>Exocentrus</taxon>
    </lineage>
</organism>
<dbReference type="GO" id="GO:0015074">
    <property type="term" value="P:DNA integration"/>
    <property type="evidence" value="ECO:0007669"/>
    <property type="project" value="InterPro"/>
</dbReference>
<proteinExistence type="predicted"/>
<evidence type="ECO:0000313" key="2">
    <source>
        <dbReference type="EMBL" id="KAJ8909788.1"/>
    </source>
</evidence>
<protein>
    <recommendedName>
        <fullName evidence="4">Tyr recombinase domain-containing protein</fullName>
    </recommendedName>
</protein>
<accession>A0AAV8V6S9</accession>
<evidence type="ECO:0008006" key="4">
    <source>
        <dbReference type="Google" id="ProtNLM"/>
    </source>
</evidence>
<dbReference type="AlphaFoldDB" id="A0AAV8V6S9"/>
<dbReference type="GO" id="GO:0006310">
    <property type="term" value="P:DNA recombination"/>
    <property type="evidence" value="ECO:0007669"/>
    <property type="project" value="UniProtKB-KW"/>
</dbReference>
<dbReference type="SUPFAM" id="SSF56349">
    <property type="entry name" value="DNA breaking-rejoining enzymes"/>
    <property type="match status" value="1"/>
</dbReference>
<dbReference type="Gene3D" id="1.10.443.10">
    <property type="entry name" value="Intergrase catalytic core"/>
    <property type="match status" value="1"/>
</dbReference>
<dbReference type="EMBL" id="JANEYG010000412">
    <property type="protein sequence ID" value="KAJ8909788.1"/>
    <property type="molecule type" value="Genomic_DNA"/>
</dbReference>
<gene>
    <name evidence="2" type="ORF">NQ315_011198</name>
</gene>
<dbReference type="Proteomes" id="UP001159042">
    <property type="component" value="Unassembled WGS sequence"/>
</dbReference>
<reference evidence="2 3" key="1">
    <citation type="journal article" date="2023" name="Insect Mol. Biol.">
        <title>Genome sequencing provides insights into the evolution of gene families encoding plant cell wall-degrading enzymes in longhorned beetles.</title>
        <authorList>
            <person name="Shin N.R."/>
            <person name="Okamura Y."/>
            <person name="Kirsch R."/>
            <person name="Pauchet Y."/>
        </authorList>
    </citation>
    <scope>NUCLEOTIDE SEQUENCE [LARGE SCALE GENOMIC DNA]</scope>
    <source>
        <strain evidence="2">EAD_L_NR</strain>
    </source>
</reference>
<dbReference type="GO" id="GO:0003677">
    <property type="term" value="F:DNA binding"/>
    <property type="evidence" value="ECO:0007669"/>
    <property type="project" value="InterPro"/>
</dbReference>
<evidence type="ECO:0000256" key="1">
    <source>
        <dbReference type="ARBA" id="ARBA00023172"/>
    </source>
</evidence>
<comment type="caution">
    <text evidence="2">The sequence shown here is derived from an EMBL/GenBank/DDBJ whole genome shotgun (WGS) entry which is preliminary data.</text>
</comment>
<keyword evidence="1" id="KW-0233">DNA recombination</keyword>